<proteinExistence type="predicted"/>
<evidence type="ECO:0000313" key="3">
    <source>
        <dbReference type="Proteomes" id="UP001295444"/>
    </source>
</evidence>
<feature type="region of interest" description="Disordered" evidence="1">
    <location>
        <begin position="31"/>
        <end position="71"/>
    </location>
</feature>
<gene>
    <name evidence="2" type="ORF">PECUL_23A022274</name>
</gene>
<keyword evidence="3" id="KW-1185">Reference proteome</keyword>
<evidence type="ECO:0000313" key="2">
    <source>
        <dbReference type="EMBL" id="CAH2223292.1"/>
    </source>
</evidence>
<dbReference type="Proteomes" id="UP001295444">
    <property type="component" value="Chromosome 01"/>
</dbReference>
<organism evidence="2 3">
    <name type="scientific">Pelobates cultripes</name>
    <name type="common">Western spadefoot toad</name>
    <dbReference type="NCBI Taxonomy" id="61616"/>
    <lineage>
        <taxon>Eukaryota</taxon>
        <taxon>Metazoa</taxon>
        <taxon>Chordata</taxon>
        <taxon>Craniata</taxon>
        <taxon>Vertebrata</taxon>
        <taxon>Euteleostomi</taxon>
        <taxon>Amphibia</taxon>
        <taxon>Batrachia</taxon>
        <taxon>Anura</taxon>
        <taxon>Pelobatoidea</taxon>
        <taxon>Pelobatidae</taxon>
        <taxon>Pelobates</taxon>
    </lineage>
</organism>
<sequence length="93" mass="10286">MGKKSKHQGPIKLTGARDIGDLFLRTAKALGVPAPKENGDSNSAFSEEQALDELDEFPDTGTPQMRTMSYPPQKEILRRYSETSAQCSRRTSL</sequence>
<evidence type="ECO:0000256" key="1">
    <source>
        <dbReference type="SAM" id="MobiDB-lite"/>
    </source>
</evidence>
<name>A0AAD1R4H2_PELCU</name>
<protein>
    <submittedName>
        <fullName evidence="2">Uncharacterized protein</fullName>
    </submittedName>
</protein>
<dbReference type="EMBL" id="OW240912">
    <property type="protein sequence ID" value="CAH2223292.1"/>
    <property type="molecule type" value="Genomic_DNA"/>
</dbReference>
<dbReference type="AlphaFoldDB" id="A0AAD1R4H2"/>
<accession>A0AAD1R4H2</accession>
<feature type="compositionally biased region" description="Acidic residues" evidence="1">
    <location>
        <begin position="49"/>
        <end position="58"/>
    </location>
</feature>
<reference evidence="2" key="1">
    <citation type="submission" date="2022-03" db="EMBL/GenBank/DDBJ databases">
        <authorList>
            <person name="Alioto T."/>
            <person name="Alioto T."/>
            <person name="Gomez Garrido J."/>
        </authorList>
    </citation>
    <scope>NUCLEOTIDE SEQUENCE</scope>
</reference>